<evidence type="ECO:0000313" key="1">
    <source>
        <dbReference type="EMBL" id="BAI64530.1"/>
    </source>
</evidence>
<reference evidence="2" key="1">
    <citation type="submission" date="2009-07" db="EMBL/GenBank/DDBJ databases">
        <title>Complete genome sequence of Rothia mucilaginosa DJ.</title>
        <authorList>
            <person name="Yamane K."/>
            <person name="Nambu T."/>
            <person name="Mashimo C."/>
            <person name="Sugimori C."/>
            <person name="Yamanaka T."/>
            <person name="Leung K."/>
            <person name="Fukushima H."/>
        </authorList>
    </citation>
    <scope>NUCLEOTIDE SEQUENCE [LARGE SCALE GENOMIC DNA]</scope>
    <source>
        <strain evidence="2">DY-18</strain>
    </source>
</reference>
<dbReference type="Proteomes" id="UP000001883">
    <property type="component" value="Chromosome"/>
</dbReference>
<dbReference type="AlphaFoldDB" id="D2NSA4"/>
<protein>
    <submittedName>
        <fullName evidence="1">Uncharacterized protein</fullName>
    </submittedName>
</protein>
<proteinExistence type="predicted"/>
<evidence type="ECO:0000313" key="2">
    <source>
        <dbReference type="Proteomes" id="UP000001883"/>
    </source>
</evidence>
<reference evidence="1 2" key="3">
    <citation type="journal article" date="2010" name="Sequencing">
        <title>Complete Genome Sequence of Rothia mucilaginosa DY-18: A Clinical Isolate with Dense Meshwork-Like Structures from a Persistent Apical Periodontitis Lesion.</title>
        <authorList>
            <person name="Yamane K."/>
            <person name="Nambu T."/>
            <person name="Yamanaka T."/>
            <person name="Mashimo C."/>
            <person name="Sugimori C."/>
            <person name="Leung K.-P."/>
            <person name="Fukushima H."/>
        </authorList>
    </citation>
    <scope>NUCLEOTIDE SEQUENCE [LARGE SCALE GENOMIC DNA]</scope>
    <source>
        <strain evidence="1 2">DY-18</strain>
    </source>
</reference>
<organism evidence="1 2">
    <name type="scientific">Rothia mucilaginosa (strain DY-18)</name>
    <name type="common">Stomatococcus mucilaginosus</name>
    <dbReference type="NCBI Taxonomy" id="680646"/>
    <lineage>
        <taxon>Bacteria</taxon>
        <taxon>Bacillati</taxon>
        <taxon>Actinomycetota</taxon>
        <taxon>Actinomycetes</taxon>
        <taxon>Micrococcales</taxon>
        <taxon>Micrococcaceae</taxon>
        <taxon>Rothia</taxon>
    </lineage>
</organism>
<reference evidence="1 2" key="2">
    <citation type="journal article" date="2010" name="J Osaka Dent Univ">
        <title>Isolation and identification of Rothia mucilaginosa from persistent apical periodontitis lesions.</title>
        <authorList>
            <person name="Yamane K."/>
            <person name="Yoshida M."/>
            <person name="Fujihira T."/>
            <person name="Baba T."/>
            <person name="Tsuji N."/>
            <person name="Hayashi H."/>
            <person name="Sugimori C."/>
            <person name="Yamanaka T."/>
            <person name="Mashimo C."/>
            <person name="Nambu T."/>
            <person name="Kawai H."/>
            <person name="Fukushima H."/>
        </authorList>
    </citation>
    <scope>NUCLEOTIDE SEQUENCE [LARGE SCALE GENOMIC DNA]</scope>
    <source>
        <strain evidence="1 2">DY-18</strain>
    </source>
</reference>
<sequence>MVLAVRHEFPTIIREEPCLDPTGKFLEQPCTPAVASALAEVAVTHRAARLQVILTLTQSLTLIVLTLTGRQSNLNLHTTIREVHLQRNHRVTGLLQLLRQLINLRTMQQQLTATTSRMVRPRTVTILRNMNTLEPHLVIGHLAETIHNGRPTITQRLHLSTQQNNTRLIGIHNVVVVASLLILGNNRVIRILLRVFLLFLSHHSILIRLSSLQPRAPKHASEYQHQ</sequence>
<accession>D2NSA4</accession>
<keyword evidence="2" id="KW-1185">Reference proteome</keyword>
<dbReference type="HOGENOM" id="CLU_1223988_0_0_11"/>
<dbReference type="KEGG" id="rmu:RMDY18_06980"/>
<gene>
    <name evidence="1" type="ordered locus">RMDY18_06980</name>
</gene>
<name>D2NSA4_ROTMD</name>
<dbReference type="EMBL" id="AP011540">
    <property type="protein sequence ID" value="BAI64530.1"/>
    <property type="molecule type" value="Genomic_DNA"/>
</dbReference>